<feature type="region of interest" description="Disordered" evidence="6">
    <location>
        <begin position="819"/>
        <end position="1033"/>
    </location>
</feature>
<dbReference type="PANTHER" id="PTHR37937">
    <property type="entry name" value="CONJUGATIVE TRANSFER: DNA TRANSPORT"/>
    <property type="match status" value="1"/>
</dbReference>
<evidence type="ECO:0000256" key="2">
    <source>
        <dbReference type="ARBA" id="ARBA00022475"/>
    </source>
</evidence>
<evidence type="ECO:0000256" key="3">
    <source>
        <dbReference type="ARBA" id="ARBA00022692"/>
    </source>
</evidence>
<evidence type="ECO:0000256" key="7">
    <source>
        <dbReference type="SAM" id="Phobius"/>
    </source>
</evidence>
<keyword evidence="2" id="KW-1003">Cell membrane</keyword>
<protein>
    <recommendedName>
        <fullName evidence="8">TraD/TraG TraM recognition site domain-containing protein</fullName>
    </recommendedName>
</protein>
<dbReference type="Pfam" id="PF12696">
    <property type="entry name" value="TraG-D_C"/>
    <property type="match status" value="1"/>
</dbReference>
<feature type="compositionally biased region" description="Acidic residues" evidence="6">
    <location>
        <begin position="940"/>
        <end position="952"/>
    </location>
</feature>
<keyword evidence="4 7" id="KW-1133">Transmembrane helix</keyword>
<name>A0ABT9ZWA6_9BACI</name>
<feature type="transmembrane region" description="Helical" evidence="7">
    <location>
        <begin position="142"/>
        <end position="164"/>
    </location>
</feature>
<feature type="compositionally biased region" description="Basic and acidic residues" evidence="6">
    <location>
        <begin position="819"/>
        <end position="842"/>
    </location>
</feature>
<evidence type="ECO:0000256" key="6">
    <source>
        <dbReference type="SAM" id="MobiDB-lite"/>
    </source>
</evidence>
<dbReference type="RefSeq" id="WP_307326436.1">
    <property type="nucleotide sequence ID" value="NZ_JAUSUG010000011.1"/>
</dbReference>
<evidence type="ECO:0000259" key="8">
    <source>
        <dbReference type="Pfam" id="PF12696"/>
    </source>
</evidence>
<dbReference type="InterPro" id="IPR051539">
    <property type="entry name" value="T4SS-coupling_protein"/>
</dbReference>
<dbReference type="InterPro" id="IPR032689">
    <property type="entry name" value="TraG-D_C"/>
</dbReference>
<keyword evidence="3 7" id="KW-0812">Transmembrane</keyword>
<feature type="compositionally biased region" description="Polar residues" evidence="6">
    <location>
        <begin position="956"/>
        <end position="969"/>
    </location>
</feature>
<feature type="compositionally biased region" description="Polar residues" evidence="6">
    <location>
        <begin position="979"/>
        <end position="988"/>
    </location>
</feature>
<organism evidence="9 10">
    <name type="scientific">Evansella vedderi</name>
    <dbReference type="NCBI Taxonomy" id="38282"/>
    <lineage>
        <taxon>Bacteria</taxon>
        <taxon>Bacillati</taxon>
        <taxon>Bacillota</taxon>
        <taxon>Bacilli</taxon>
        <taxon>Bacillales</taxon>
        <taxon>Bacillaceae</taxon>
        <taxon>Evansella</taxon>
    </lineage>
</organism>
<feature type="compositionally biased region" description="Basic and acidic residues" evidence="6">
    <location>
        <begin position="858"/>
        <end position="905"/>
    </location>
</feature>
<accession>A0ABT9ZWA6</accession>
<dbReference type="Proteomes" id="UP001230005">
    <property type="component" value="Unassembled WGS sequence"/>
</dbReference>
<feature type="transmembrane region" description="Helical" evidence="7">
    <location>
        <begin position="35"/>
        <end position="60"/>
    </location>
</feature>
<keyword evidence="5 7" id="KW-0472">Membrane</keyword>
<keyword evidence="10" id="KW-1185">Reference proteome</keyword>
<sequence>MAEPIKSTSPPPITSFIKKWWVNSREAIGHYYRNYFHTITVTLLTIFNLIVGYSAMIIYFSQWVHETPSPEVFLSIFMQQPPERLLGVMDLLYIPFDTFSLLWLFVIFNLPLLTWFYSTITRPITKGYRHLINYTSSKRGRVFIATLNGIPFIWIYCAIAAWYVNNYMFDFFASIRSDREFLVVQSMESFGYVLLTSPIFFTIVAGYFTWKQFIIYEDIRKNFFKWEFPLFAKQNFSLKNDRCDVIVGWEYKTNKPIVLNEQARYLHELVCGATGTGKTSTTILTRISQDLIRIARGVKMGIVLLEPKGDACEDVIKVAKELGVPDEKIFIVDPTNLAKSVKFNPFAGPMEAAAESFRGVLDSLTGDQDEFFKGQQNETAAFFTLLGKLRFPDTFNITHMQRMYTDPRYLASMTEEVRSHIDRKKTDPRLTDQQKAELQHAERIVSYFEDEVIEYKTYRSREGENLPQMYPSGHRYAGLQMVENKKDKFVTGAKKYVNEITMNTMLNQMMVSSDGEEVLDLDLFLQEGGVLLINSALGELEELSILLGQFFIRQFQSAVFRRPHDGTMVKRIDKDGNEVEKEYKRIPVFFTIDEFPLFANEAFERMLTLGRSYKVGSLIAIQSLGQLEKLERGYDKTIMSNASNKTVFGRGNQEDNERFSLQFGEEFEIEESLNETTTPVSVPNAQWNYRYNTQRKLEARFSPTDIKELEFKHFIIECVDEEGNIQRPVEGVGKFINETKFLKKFMNIGKIELETKNYKAFSVGNYVDHYQSLISTVFKGDKDTNEGENLEQDSDNLELPTGTIEIIDGDDKEHAEIIKGNEENKQDEVPPKTSDDSTKSQDQKSLSSKSETPNEPNEEIKEQVEPKKKVDDNLEKEHYSEGPKENTKKSDADKSSKESIVEEKKKKATLSSKSIENMGHLFYGSKRKDNKAKESKDGLQLEEQETQTEQQEEQQVQSTHSEMNEQQAESVDEIIKQLNEGNDNSLTSKIPKENKEDDLEKNKKEPPKKKEEYQKSYAASGLTVLPKDEDDDI</sequence>
<dbReference type="SUPFAM" id="SSF52540">
    <property type="entry name" value="P-loop containing nucleoside triphosphate hydrolases"/>
    <property type="match status" value="1"/>
</dbReference>
<reference evidence="9 10" key="1">
    <citation type="submission" date="2023-07" db="EMBL/GenBank/DDBJ databases">
        <title>Genomic Encyclopedia of Type Strains, Phase IV (KMG-IV): sequencing the most valuable type-strain genomes for metagenomic binning, comparative biology and taxonomic classification.</title>
        <authorList>
            <person name="Goeker M."/>
        </authorList>
    </citation>
    <scope>NUCLEOTIDE SEQUENCE [LARGE SCALE GENOMIC DNA]</scope>
    <source>
        <strain evidence="9 10">DSM 9768</strain>
    </source>
</reference>
<evidence type="ECO:0000256" key="1">
    <source>
        <dbReference type="ARBA" id="ARBA00004651"/>
    </source>
</evidence>
<feature type="transmembrane region" description="Helical" evidence="7">
    <location>
        <begin position="101"/>
        <end position="121"/>
    </location>
</feature>
<comment type="subcellular location">
    <subcellularLocation>
        <location evidence="1">Cell membrane</location>
        <topology evidence="1">Multi-pass membrane protein</topology>
    </subcellularLocation>
</comment>
<gene>
    <name evidence="9" type="ORF">J2S74_002890</name>
</gene>
<feature type="domain" description="TraD/TraG TraM recognition site" evidence="8">
    <location>
        <begin position="587"/>
        <end position="709"/>
    </location>
</feature>
<comment type="caution">
    <text evidence="9">The sequence shown here is derived from an EMBL/GenBank/DDBJ whole genome shotgun (WGS) entry which is preliminary data.</text>
</comment>
<dbReference type="Gene3D" id="3.40.50.300">
    <property type="entry name" value="P-loop containing nucleotide triphosphate hydrolases"/>
    <property type="match status" value="2"/>
</dbReference>
<evidence type="ECO:0000256" key="4">
    <source>
        <dbReference type="ARBA" id="ARBA00022989"/>
    </source>
</evidence>
<evidence type="ECO:0000256" key="5">
    <source>
        <dbReference type="ARBA" id="ARBA00023136"/>
    </source>
</evidence>
<evidence type="ECO:0000313" key="9">
    <source>
        <dbReference type="EMBL" id="MDQ0255508.1"/>
    </source>
</evidence>
<dbReference type="InterPro" id="IPR027417">
    <property type="entry name" value="P-loop_NTPase"/>
</dbReference>
<dbReference type="CDD" id="cd01127">
    <property type="entry name" value="TrwB_TraG_TraD_VirD4"/>
    <property type="match status" value="1"/>
</dbReference>
<feature type="compositionally biased region" description="Basic and acidic residues" evidence="6">
    <location>
        <begin position="990"/>
        <end position="1014"/>
    </location>
</feature>
<evidence type="ECO:0000313" key="10">
    <source>
        <dbReference type="Proteomes" id="UP001230005"/>
    </source>
</evidence>
<proteinExistence type="predicted"/>
<dbReference type="PANTHER" id="PTHR37937:SF1">
    <property type="entry name" value="CONJUGATIVE TRANSFER: DNA TRANSPORT"/>
    <property type="match status" value="1"/>
</dbReference>
<dbReference type="EMBL" id="JAUSUG010000011">
    <property type="protein sequence ID" value="MDQ0255508.1"/>
    <property type="molecule type" value="Genomic_DNA"/>
</dbReference>